<dbReference type="HAMAP" id="MF_00005">
    <property type="entry name" value="Arg_succ_synth_type1"/>
    <property type="match status" value="1"/>
</dbReference>
<evidence type="ECO:0000256" key="3">
    <source>
        <dbReference type="ARBA" id="ARBA00012286"/>
    </source>
</evidence>
<reference evidence="12" key="1">
    <citation type="submission" date="2014-09" db="EMBL/GenBank/DDBJ databases">
        <authorList>
            <person name="Probst J Alexander"/>
        </authorList>
    </citation>
    <scope>NUCLEOTIDE SEQUENCE</scope>
</reference>
<dbReference type="NCBIfam" id="TIGR00032">
    <property type="entry name" value="argG"/>
    <property type="match status" value="1"/>
</dbReference>
<evidence type="ECO:0000259" key="11">
    <source>
        <dbReference type="Pfam" id="PF20979"/>
    </source>
</evidence>
<dbReference type="CDD" id="cd01999">
    <property type="entry name" value="ASS"/>
    <property type="match status" value="1"/>
</dbReference>
<feature type="domain" description="Arginosuccinate synthase-like N-terminal" evidence="10">
    <location>
        <begin position="5"/>
        <end position="169"/>
    </location>
</feature>
<organism evidence="12">
    <name type="scientific">groundwater metagenome</name>
    <dbReference type="NCBI Taxonomy" id="717931"/>
    <lineage>
        <taxon>unclassified sequences</taxon>
        <taxon>metagenomes</taxon>
        <taxon>ecological metagenomes</taxon>
    </lineage>
</organism>
<evidence type="ECO:0000256" key="8">
    <source>
        <dbReference type="ARBA" id="ARBA00022741"/>
    </source>
</evidence>
<protein>
    <recommendedName>
        <fullName evidence="4">Argininosuccinate synthase</fullName>
        <ecNumber evidence="3">6.3.4.5</ecNumber>
    </recommendedName>
</protein>
<dbReference type="Pfam" id="PF00764">
    <property type="entry name" value="Arginosuc_synth"/>
    <property type="match status" value="1"/>
</dbReference>
<dbReference type="GO" id="GO:0000053">
    <property type="term" value="P:argininosuccinate metabolic process"/>
    <property type="evidence" value="ECO:0007669"/>
    <property type="project" value="TreeGrafter"/>
</dbReference>
<dbReference type="UniPathway" id="UPA00068">
    <property type="reaction ID" value="UER00113"/>
</dbReference>
<dbReference type="EMBL" id="CCXY01000042">
    <property type="protein sequence ID" value="CEG11297.1"/>
    <property type="molecule type" value="Genomic_DNA"/>
</dbReference>
<keyword evidence="5" id="KW-0055">Arginine biosynthesis</keyword>
<dbReference type="GO" id="GO:0004055">
    <property type="term" value="F:argininosuccinate synthase activity"/>
    <property type="evidence" value="ECO:0007669"/>
    <property type="project" value="UniProtKB-EC"/>
</dbReference>
<dbReference type="PANTHER" id="PTHR11587">
    <property type="entry name" value="ARGININOSUCCINATE SYNTHASE"/>
    <property type="match status" value="1"/>
</dbReference>
<evidence type="ECO:0000256" key="4">
    <source>
        <dbReference type="ARBA" id="ARBA00014810"/>
    </source>
</evidence>
<dbReference type="GO" id="GO:0005524">
    <property type="term" value="F:ATP binding"/>
    <property type="evidence" value="ECO:0007669"/>
    <property type="project" value="UniProtKB-KW"/>
</dbReference>
<dbReference type="InterPro" id="IPR001518">
    <property type="entry name" value="Arginosuc_synth"/>
</dbReference>
<keyword evidence="8" id="KW-0547">Nucleotide-binding</keyword>
<accession>A0A098E638</accession>
<proteinExistence type="inferred from homology"/>
<dbReference type="PROSITE" id="PS00564">
    <property type="entry name" value="ARGININOSUCCIN_SYN_1"/>
    <property type="match status" value="1"/>
</dbReference>
<dbReference type="GO" id="GO:0005737">
    <property type="term" value="C:cytoplasm"/>
    <property type="evidence" value="ECO:0007669"/>
    <property type="project" value="TreeGrafter"/>
</dbReference>
<dbReference type="InterPro" id="IPR014729">
    <property type="entry name" value="Rossmann-like_a/b/a_fold"/>
</dbReference>
<dbReference type="GO" id="GO:0000050">
    <property type="term" value="P:urea cycle"/>
    <property type="evidence" value="ECO:0007669"/>
    <property type="project" value="TreeGrafter"/>
</dbReference>
<dbReference type="InterPro" id="IPR048267">
    <property type="entry name" value="Arginosuc_syn_N"/>
</dbReference>
<keyword evidence="7" id="KW-0028">Amino-acid biosynthesis</keyword>
<dbReference type="FunFam" id="3.40.50.620:FF:000019">
    <property type="entry name" value="Argininosuccinate synthase"/>
    <property type="match status" value="1"/>
</dbReference>
<dbReference type="SUPFAM" id="SSF69864">
    <property type="entry name" value="Argininosuccinate synthetase, C-terminal domain"/>
    <property type="match status" value="1"/>
</dbReference>
<dbReference type="NCBIfam" id="NF001770">
    <property type="entry name" value="PRK00509.1"/>
    <property type="match status" value="1"/>
</dbReference>
<keyword evidence="6 12" id="KW-0436">Ligase</keyword>
<evidence type="ECO:0000256" key="6">
    <source>
        <dbReference type="ARBA" id="ARBA00022598"/>
    </source>
</evidence>
<dbReference type="Pfam" id="PF20979">
    <property type="entry name" value="Arginosuc_syn_C"/>
    <property type="match status" value="1"/>
</dbReference>
<evidence type="ECO:0000313" key="12">
    <source>
        <dbReference type="EMBL" id="CEG11297.1"/>
    </source>
</evidence>
<comment type="subunit">
    <text evidence="2">Homotetramer.</text>
</comment>
<dbReference type="EC" id="6.3.4.5" evidence="3"/>
<evidence type="ECO:0000256" key="1">
    <source>
        <dbReference type="ARBA" id="ARBA00004967"/>
    </source>
</evidence>
<dbReference type="InterPro" id="IPR023434">
    <property type="entry name" value="Arginosuc_synth_type_1_subfam"/>
</dbReference>
<dbReference type="InterPro" id="IPR018223">
    <property type="entry name" value="Arginosuc_synth_CS"/>
</dbReference>
<evidence type="ECO:0000256" key="5">
    <source>
        <dbReference type="ARBA" id="ARBA00022571"/>
    </source>
</evidence>
<feature type="domain" description="Arginosuccinate synthase C-terminal" evidence="11">
    <location>
        <begin position="179"/>
        <end position="401"/>
    </location>
</feature>
<evidence type="ECO:0000256" key="7">
    <source>
        <dbReference type="ARBA" id="ARBA00022605"/>
    </source>
</evidence>
<dbReference type="PROSITE" id="PS00565">
    <property type="entry name" value="ARGININOSUCCIN_SYN_2"/>
    <property type="match status" value="1"/>
</dbReference>
<sequence length="415" mass="47566">MTKEKVVLAYSGGLDTSVILKWLVEKNYEVIAYTCNVGQNDFDENKIKEKALNVGADKFYSVDVREEFLNAYVFPAIMANAKYEGRYLLGTALARPLIAKTQVEIARKENAQILSHGATGKGNDQVRFEMAYLTLAPEMSVYAPWKDKKFSDKFKGRDDLIEYARQNNILVKSTKSDPWSTDENLMHISYEAGILENPMREPLERMFQMTVSPKNAPDKETIIEVVFEKGIPVEVRNLSDGTTKRDALNLFSYLNEIGGKNGIGRLDMVESRYVGMKSRGVYESPAATILHIAHIDLEGMTMDREVMKIRDMLIPLFAEKIYCGYWFSPEMEILRKFFASTQEYVSGVVRISLYKGNTNVIGRNSEFSLYNEELVSMHERGKYEPEKARGFIDINALRLQINYEREKRANKEKKF</sequence>
<evidence type="ECO:0000259" key="10">
    <source>
        <dbReference type="Pfam" id="PF00764"/>
    </source>
</evidence>
<keyword evidence="9" id="KW-0067">ATP-binding</keyword>
<comment type="pathway">
    <text evidence="1">Amino-acid biosynthesis; L-arginine biosynthesis; L-arginine from L-ornithine and carbamoyl phosphate: step 2/3.</text>
</comment>
<dbReference type="AlphaFoldDB" id="A0A098E638"/>
<dbReference type="InterPro" id="IPR048268">
    <property type="entry name" value="Arginosuc_syn_C"/>
</dbReference>
<dbReference type="Gene3D" id="3.40.50.620">
    <property type="entry name" value="HUPs"/>
    <property type="match status" value="1"/>
</dbReference>
<dbReference type="InterPro" id="IPR024074">
    <property type="entry name" value="AS_cat/multimer_dom_body"/>
</dbReference>
<name>A0A098E638_9ZZZZ</name>
<gene>
    <name evidence="12" type="primary">argG</name>
    <name evidence="12" type="ORF">MSIBF_A1360027</name>
</gene>
<evidence type="ECO:0000256" key="9">
    <source>
        <dbReference type="ARBA" id="ARBA00022840"/>
    </source>
</evidence>
<dbReference type="SUPFAM" id="SSF52402">
    <property type="entry name" value="Adenine nucleotide alpha hydrolases-like"/>
    <property type="match status" value="1"/>
</dbReference>
<dbReference type="PANTHER" id="PTHR11587:SF2">
    <property type="entry name" value="ARGININOSUCCINATE SYNTHASE"/>
    <property type="match status" value="1"/>
</dbReference>
<evidence type="ECO:0000256" key="2">
    <source>
        <dbReference type="ARBA" id="ARBA00011881"/>
    </source>
</evidence>
<dbReference type="GO" id="GO:0006526">
    <property type="term" value="P:L-arginine biosynthetic process"/>
    <property type="evidence" value="ECO:0007669"/>
    <property type="project" value="UniProtKB-UniPathway"/>
</dbReference>
<dbReference type="Gene3D" id="3.90.1260.10">
    <property type="entry name" value="Argininosuccinate synthetase, chain A, domain 2"/>
    <property type="match status" value="1"/>
</dbReference>
<dbReference type="FunFam" id="3.90.1260.10:FF:000003">
    <property type="entry name" value="Argininosuccinate synthase"/>
    <property type="match status" value="1"/>
</dbReference>